<gene>
    <name evidence="1" type="ORF">FF38_07339</name>
</gene>
<dbReference type="AlphaFoldDB" id="A0A0L0BSR0"/>
<evidence type="ECO:0000313" key="2">
    <source>
        <dbReference type="Proteomes" id="UP000037069"/>
    </source>
</evidence>
<keyword evidence="2" id="KW-1185">Reference proteome</keyword>
<reference evidence="1 2" key="1">
    <citation type="journal article" date="2015" name="Nat. Commun.">
        <title>Lucilia cuprina genome unlocks parasitic fly biology to underpin future interventions.</title>
        <authorList>
            <person name="Anstead C.A."/>
            <person name="Korhonen P.K."/>
            <person name="Young N.D."/>
            <person name="Hall R.S."/>
            <person name="Jex A.R."/>
            <person name="Murali S.C."/>
            <person name="Hughes D.S."/>
            <person name="Lee S.F."/>
            <person name="Perry T."/>
            <person name="Stroehlein A.J."/>
            <person name="Ansell B.R."/>
            <person name="Breugelmans B."/>
            <person name="Hofmann A."/>
            <person name="Qu J."/>
            <person name="Dugan S."/>
            <person name="Lee S.L."/>
            <person name="Chao H."/>
            <person name="Dinh H."/>
            <person name="Han Y."/>
            <person name="Doddapaneni H.V."/>
            <person name="Worley K.C."/>
            <person name="Muzny D.M."/>
            <person name="Ioannidis P."/>
            <person name="Waterhouse R.M."/>
            <person name="Zdobnov E.M."/>
            <person name="James P.J."/>
            <person name="Bagnall N.H."/>
            <person name="Kotze A.C."/>
            <person name="Gibbs R.A."/>
            <person name="Richards S."/>
            <person name="Batterham P."/>
            <person name="Gasser R.B."/>
        </authorList>
    </citation>
    <scope>NUCLEOTIDE SEQUENCE [LARGE SCALE GENOMIC DNA]</scope>
    <source>
        <strain evidence="1 2">LS</strain>
        <tissue evidence="1">Full body</tissue>
    </source>
</reference>
<comment type="caution">
    <text evidence="1">The sequence shown here is derived from an EMBL/GenBank/DDBJ whole genome shotgun (WGS) entry which is preliminary data.</text>
</comment>
<dbReference type="Proteomes" id="UP000037069">
    <property type="component" value="Unassembled WGS sequence"/>
</dbReference>
<dbReference type="EMBL" id="JRES01001522">
    <property type="protein sequence ID" value="KNC22259.1"/>
    <property type="molecule type" value="Genomic_DNA"/>
</dbReference>
<protein>
    <submittedName>
        <fullName evidence="1">Uncharacterized protein</fullName>
    </submittedName>
</protein>
<sequence>MVSLTRDLIDFLDFSLIYSLWKIPDQQGLAHCEMYETQTTHFGFSPAFKLTKENLLRLGSSAPGQQVIMSTSLPVAPPSLPPTITVTIGKAFSNYKHKRNKIKLMSLVTNYDNDVVADSFWLLLELNLFLKGKCLFQSAILTFNVYMNIKFSLIKF</sequence>
<accession>A0A0L0BSR0</accession>
<organism evidence="1 2">
    <name type="scientific">Lucilia cuprina</name>
    <name type="common">Green bottle fly</name>
    <name type="synonym">Australian sheep blowfly</name>
    <dbReference type="NCBI Taxonomy" id="7375"/>
    <lineage>
        <taxon>Eukaryota</taxon>
        <taxon>Metazoa</taxon>
        <taxon>Ecdysozoa</taxon>
        <taxon>Arthropoda</taxon>
        <taxon>Hexapoda</taxon>
        <taxon>Insecta</taxon>
        <taxon>Pterygota</taxon>
        <taxon>Neoptera</taxon>
        <taxon>Endopterygota</taxon>
        <taxon>Diptera</taxon>
        <taxon>Brachycera</taxon>
        <taxon>Muscomorpha</taxon>
        <taxon>Oestroidea</taxon>
        <taxon>Calliphoridae</taxon>
        <taxon>Luciliinae</taxon>
        <taxon>Lucilia</taxon>
    </lineage>
</organism>
<proteinExistence type="predicted"/>
<evidence type="ECO:0000313" key="1">
    <source>
        <dbReference type="EMBL" id="KNC22259.1"/>
    </source>
</evidence>
<name>A0A0L0BSR0_LUCCU</name>